<dbReference type="Proteomes" id="UP000287247">
    <property type="component" value="Unassembled WGS sequence"/>
</dbReference>
<gene>
    <name evidence="1" type="ORF">AsFPU1_0067</name>
</gene>
<protein>
    <submittedName>
        <fullName evidence="1">Cyclomaltodextrinase</fullName>
    </submittedName>
</protein>
<comment type="caution">
    <text evidence="1">The sequence shown here is derived from an EMBL/GenBank/DDBJ whole genome shotgun (WGS) entry which is preliminary data.</text>
</comment>
<sequence>MEIPRKAMGSCIDSAIPKSEVTSRNGYYVVAEATLLKQNESCIFEKDDSHERLTIAKIRKIP</sequence>
<accession>A0A401IBM3</accession>
<evidence type="ECO:0000313" key="2">
    <source>
        <dbReference type="Proteomes" id="UP000287247"/>
    </source>
</evidence>
<dbReference type="AlphaFoldDB" id="A0A401IBM3"/>
<keyword evidence="2" id="KW-1185">Reference proteome</keyword>
<evidence type="ECO:0000313" key="1">
    <source>
        <dbReference type="EMBL" id="GBF78678.1"/>
    </source>
</evidence>
<reference evidence="2" key="1">
    <citation type="submission" date="2017-05" db="EMBL/GenBank/DDBJ databases">
        <title>Physiological properties and genetic analysis related to exopolysaccharide production of fresh-water unicellular cyanobacterium Aphanothece sacrum, Suizenji Nori, that has been cultured as a food source in Japan.</title>
        <authorList>
            <person name="Kanesaki Y."/>
            <person name="Yoshikawa S."/>
            <person name="Ohki K."/>
        </authorList>
    </citation>
    <scope>NUCLEOTIDE SEQUENCE [LARGE SCALE GENOMIC DNA]</scope>
    <source>
        <strain evidence="2">FPU1</strain>
    </source>
</reference>
<dbReference type="EMBL" id="BDQK01000001">
    <property type="protein sequence ID" value="GBF78678.1"/>
    <property type="molecule type" value="Genomic_DNA"/>
</dbReference>
<name>A0A401IBM3_APHSA</name>
<proteinExistence type="predicted"/>
<organism evidence="1 2">
    <name type="scientific">Aphanothece sacrum FPU1</name>
    <dbReference type="NCBI Taxonomy" id="1920663"/>
    <lineage>
        <taxon>Bacteria</taxon>
        <taxon>Bacillati</taxon>
        <taxon>Cyanobacteriota</taxon>
        <taxon>Cyanophyceae</taxon>
        <taxon>Oscillatoriophycideae</taxon>
        <taxon>Chroococcales</taxon>
        <taxon>Aphanothecaceae</taxon>
        <taxon>Aphanothece</taxon>
    </lineage>
</organism>